<accession>A0A1G1WCT9</accession>
<dbReference type="Pfam" id="PF22296">
    <property type="entry name" value="bAvd"/>
    <property type="match status" value="1"/>
</dbReference>
<dbReference type="EMBL" id="MHCS01000045">
    <property type="protein sequence ID" value="OGY25519.1"/>
    <property type="molecule type" value="Genomic_DNA"/>
</dbReference>
<dbReference type="AlphaFoldDB" id="A0A1G1WCT9"/>
<evidence type="ECO:0000313" key="3">
    <source>
        <dbReference type="Proteomes" id="UP000176389"/>
    </source>
</evidence>
<sequence length="129" mass="14982">MAKDFQNLPPSSSNSDIPLFQKVYDLYKELYLVQIKLPKSHKHTLGQKLENTTLDFFELLILASRRQSERNILLDKANAKLDTLKILLRLAKDIKSIDNNKYLHLESYLQEIGKMLGGWIKHTKQNTSI</sequence>
<dbReference type="InterPro" id="IPR036583">
    <property type="entry name" value="23S_rRNA_IVS_sf"/>
</dbReference>
<name>A0A1G1WCT9_9BACT</name>
<reference evidence="2 3" key="1">
    <citation type="journal article" date="2016" name="Nat. Commun.">
        <title>Thousands of microbial genomes shed light on interconnected biogeochemical processes in an aquifer system.</title>
        <authorList>
            <person name="Anantharaman K."/>
            <person name="Brown C.T."/>
            <person name="Hug L.A."/>
            <person name="Sharon I."/>
            <person name="Castelle C.J."/>
            <person name="Probst A.J."/>
            <person name="Thomas B.C."/>
            <person name="Singh A."/>
            <person name="Wilkins M.J."/>
            <person name="Karaoz U."/>
            <person name="Brodie E.L."/>
            <person name="Williams K.H."/>
            <person name="Hubbard S.S."/>
            <person name="Banfield J.F."/>
        </authorList>
    </citation>
    <scope>NUCLEOTIDE SEQUENCE [LARGE SCALE GENOMIC DNA]</scope>
</reference>
<dbReference type="CDD" id="cd16376">
    <property type="entry name" value="Avd_like"/>
    <property type="match status" value="1"/>
</dbReference>
<organism evidence="2 3">
    <name type="scientific">Candidatus Woykebacteria bacterium RBG_16_43_9</name>
    <dbReference type="NCBI Taxonomy" id="1802596"/>
    <lineage>
        <taxon>Bacteria</taxon>
        <taxon>Candidatus Woykeibacteriota</taxon>
    </lineage>
</organism>
<dbReference type="STRING" id="1802596.A2Z11_03780"/>
<protein>
    <recommendedName>
        <fullName evidence="1">bAvd-like domain-containing protein</fullName>
    </recommendedName>
</protein>
<evidence type="ECO:0000313" key="2">
    <source>
        <dbReference type="EMBL" id="OGY25519.1"/>
    </source>
</evidence>
<gene>
    <name evidence="2" type="ORF">A2Z11_03780</name>
</gene>
<dbReference type="Proteomes" id="UP000176389">
    <property type="component" value="Unassembled WGS sequence"/>
</dbReference>
<evidence type="ECO:0000259" key="1">
    <source>
        <dbReference type="Pfam" id="PF22296"/>
    </source>
</evidence>
<dbReference type="NCBIfam" id="NF033474">
    <property type="entry name" value="DivGenRetAVD"/>
    <property type="match status" value="1"/>
</dbReference>
<comment type="caution">
    <text evidence="2">The sequence shown here is derived from an EMBL/GenBank/DDBJ whole genome shotgun (WGS) entry which is preliminary data.</text>
</comment>
<dbReference type="InterPro" id="IPR055360">
    <property type="entry name" value="bAvd"/>
</dbReference>
<feature type="domain" description="bAvd-like" evidence="1">
    <location>
        <begin position="21"/>
        <end position="122"/>
    </location>
</feature>
<proteinExistence type="predicted"/>
<dbReference type="SUPFAM" id="SSF158446">
    <property type="entry name" value="IVS-encoded protein-like"/>
    <property type="match status" value="1"/>
</dbReference>
<dbReference type="Gene3D" id="1.20.1440.60">
    <property type="entry name" value="23S rRNA-intervening sequence"/>
    <property type="match status" value="1"/>
</dbReference>